<dbReference type="GO" id="GO:0001681">
    <property type="term" value="F:sialate O-acetylesterase activity"/>
    <property type="evidence" value="ECO:0007669"/>
    <property type="project" value="InterPro"/>
</dbReference>
<dbReference type="InterPro" id="IPR036514">
    <property type="entry name" value="SGNH_hydro_sf"/>
</dbReference>
<dbReference type="Gene3D" id="2.60.120.260">
    <property type="entry name" value="Galactose-binding domain-like"/>
    <property type="match status" value="1"/>
</dbReference>
<accession>A0A8J2XSD1</accession>
<dbReference type="InterPro" id="IPR008979">
    <property type="entry name" value="Galactose-bd-like_sf"/>
</dbReference>
<keyword evidence="3" id="KW-0378">Hydrolase</keyword>
<reference evidence="6" key="2">
    <citation type="submission" date="2020-09" db="EMBL/GenBank/DDBJ databases">
        <authorList>
            <person name="Sun Q."/>
            <person name="Zhou Y."/>
        </authorList>
    </citation>
    <scope>NUCLEOTIDE SEQUENCE</scope>
    <source>
        <strain evidence="6">CGMCC 1.15448</strain>
    </source>
</reference>
<dbReference type="PANTHER" id="PTHR22901">
    <property type="entry name" value="SIALATE O-ACETYLESTERASE"/>
    <property type="match status" value="1"/>
</dbReference>
<gene>
    <name evidence="6" type="ORF">GCM10011511_12310</name>
</gene>
<evidence type="ECO:0000259" key="4">
    <source>
        <dbReference type="Pfam" id="PF03629"/>
    </source>
</evidence>
<proteinExistence type="predicted"/>
<dbReference type="Gene3D" id="3.40.50.1110">
    <property type="entry name" value="SGNH hydrolase"/>
    <property type="match status" value="2"/>
</dbReference>
<dbReference type="EMBL" id="BMJC01000001">
    <property type="protein sequence ID" value="GGA90592.1"/>
    <property type="molecule type" value="Genomic_DNA"/>
</dbReference>
<dbReference type="Proteomes" id="UP000607559">
    <property type="component" value="Unassembled WGS sequence"/>
</dbReference>
<sequence>MFDMRRVNWLVVALLLLVQAGWTQVRLPQLIGDGMVLQRDRPVEVWGWAAPGERVRVRFDGETRSAVTDAAGAWSVRLAAKKAGGPYTMEILGSNRILVKDVLVGDVWFCSGQSNMVIPMERVKEKYPEAIAGADLPQIRNFFVPTVADVAGVHADLPASKWMEANPVNVLAFGAASYFFARQLYQRYHVPIGIINSSVGGTPIQAWISAEGFHDLPAYAGRLAQFRDTGWLNRQLHPMRPGNFGGAALPGSAGGSAASGRDGSMPHHVDLGLAGPVKWYDVQYVPEGWHSFWLPGYWADQGVKGLNGIVWFRREIDVPASMAGKAAKLFVGRIIDADETYLNGVKVGNITYQYPPRRYEIPAGLLKAGKNVLVVRVTNTFGKGGFVPDKRYELTDGATHIDIRGDWQYKVGAVFPPRSFGGGARPFSAQDEPTGLYNTMVAAATSYAIKGFLWYQGEANTGNPREYRQLLPALIADWRNKWRLGDLPFLYVQLPNFMEVQYSPAESQWAELREAQLDALGVVNTAMVVTIDIGEWNDIHPLDKKDVGDRLALAAENIAYGEKGVVGSGAVYQSAKVGGDSIVISFTSVGGGLVAKGGGPLQQFAIAGADRKFVWAKARIEGSTVVVSSDEIPHPWFVRYAWSDNPEGANLYNKEGLPASPFRTDRDDGKYPLPVTFTAQEDHDNMMQQLGIRVLRPGPSGDEKAPDHANYDEALANPYPDLPDVLTLKDGSPVTTPDQWWKLRRPEIVAAFETEVYGRVPANEPRVTWTVAVERRDSVGGMPVVTKQLVGHVDNSAYPLIDVDIKATLVLPANAKVPSPVLMLFGRFALPATTQQLIADGWGYLQIDPNSIQADNGAGLTRGIIGLVNKGQPRKPDDWGALRAWAWGAARALDYLEANEPMADSKHVGIEGVSRYGKAALVTLAFESRFAMGLIGSSGEGGAKLNRRNWGESVENITGGEFYWMAGNFMKYGASDAVFGAKTAKDLPVDAHELIALCAPRLTFISYGVPEKGDAKWLDHQGSYMATVAAGVVFKLLGAKDLGVSNDYKAEKMPPVNTGLLDGQLAWRQHDGGHTDAPNVKYFIEWVDKNILHAK</sequence>
<evidence type="ECO:0000256" key="2">
    <source>
        <dbReference type="ARBA" id="ARBA00022729"/>
    </source>
</evidence>
<feature type="domain" description="4-O-methyl-glucuronoyl methylesterase-like" evidence="5">
    <location>
        <begin position="804"/>
        <end position="1038"/>
    </location>
</feature>
<dbReference type="Pfam" id="PF03629">
    <property type="entry name" value="SASA"/>
    <property type="match status" value="1"/>
</dbReference>
<keyword evidence="2" id="KW-0732">Signal</keyword>
<dbReference type="Gene3D" id="3.40.50.1820">
    <property type="entry name" value="alpha/beta hydrolase"/>
    <property type="match status" value="1"/>
</dbReference>
<evidence type="ECO:0000259" key="5">
    <source>
        <dbReference type="Pfam" id="PF22244"/>
    </source>
</evidence>
<dbReference type="AlphaFoldDB" id="A0A8J2XSD1"/>
<dbReference type="InterPro" id="IPR005181">
    <property type="entry name" value="SASA"/>
</dbReference>
<feature type="domain" description="Sialate O-acetylesterase" evidence="4">
    <location>
        <begin position="434"/>
        <end position="540"/>
    </location>
</feature>
<dbReference type="SUPFAM" id="SSF49785">
    <property type="entry name" value="Galactose-binding domain-like"/>
    <property type="match status" value="1"/>
</dbReference>
<dbReference type="InterPro" id="IPR054579">
    <property type="entry name" value="GCE-like_dom"/>
</dbReference>
<keyword evidence="7" id="KW-1185">Reference proteome</keyword>
<evidence type="ECO:0000256" key="3">
    <source>
        <dbReference type="ARBA" id="ARBA00022801"/>
    </source>
</evidence>
<dbReference type="PANTHER" id="PTHR22901:SF0">
    <property type="entry name" value="SIALATE O-ACETYLESTERASE"/>
    <property type="match status" value="1"/>
</dbReference>
<comment type="caution">
    <text evidence="6">The sequence shown here is derived from an EMBL/GenBank/DDBJ whole genome shotgun (WGS) entry which is preliminary data.</text>
</comment>
<organism evidence="6 7">
    <name type="scientific">Puia dinghuensis</name>
    <dbReference type="NCBI Taxonomy" id="1792502"/>
    <lineage>
        <taxon>Bacteria</taxon>
        <taxon>Pseudomonadati</taxon>
        <taxon>Bacteroidota</taxon>
        <taxon>Chitinophagia</taxon>
        <taxon>Chitinophagales</taxon>
        <taxon>Chitinophagaceae</taxon>
        <taxon>Puia</taxon>
    </lineage>
</organism>
<dbReference type="InterPro" id="IPR029058">
    <property type="entry name" value="AB_hydrolase_fold"/>
</dbReference>
<reference evidence="6" key="1">
    <citation type="journal article" date="2014" name="Int. J. Syst. Evol. Microbiol.">
        <title>Complete genome sequence of Corynebacterium casei LMG S-19264T (=DSM 44701T), isolated from a smear-ripened cheese.</title>
        <authorList>
            <consortium name="US DOE Joint Genome Institute (JGI-PGF)"/>
            <person name="Walter F."/>
            <person name="Albersmeier A."/>
            <person name="Kalinowski J."/>
            <person name="Ruckert C."/>
        </authorList>
    </citation>
    <scope>NUCLEOTIDE SEQUENCE</scope>
    <source>
        <strain evidence="6">CGMCC 1.15448</strain>
    </source>
</reference>
<dbReference type="Pfam" id="PF22244">
    <property type="entry name" value="GCE_fung"/>
    <property type="match status" value="1"/>
</dbReference>
<dbReference type="GO" id="GO:0005975">
    <property type="term" value="P:carbohydrate metabolic process"/>
    <property type="evidence" value="ECO:0007669"/>
    <property type="project" value="TreeGrafter"/>
</dbReference>
<evidence type="ECO:0008006" key="8">
    <source>
        <dbReference type="Google" id="ProtNLM"/>
    </source>
</evidence>
<name>A0A8J2XSD1_9BACT</name>
<dbReference type="InterPro" id="IPR039329">
    <property type="entry name" value="SIAE"/>
</dbReference>
<evidence type="ECO:0000256" key="1">
    <source>
        <dbReference type="ARBA" id="ARBA00022487"/>
    </source>
</evidence>
<protein>
    <recommendedName>
        <fullName evidence="8">Sialate O-acetylesterase</fullName>
    </recommendedName>
</protein>
<dbReference type="SUPFAM" id="SSF52266">
    <property type="entry name" value="SGNH hydrolase"/>
    <property type="match status" value="1"/>
</dbReference>
<keyword evidence="1" id="KW-0719">Serine esterase</keyword>
<evidence type="ECO:0000313" key="6">
    <source>
        <dbReference type="EMBL" id="GGA90592.1"/>
    </source>
</evidence>
<evidence type="ECO:0000313" key="7">
    <source>
        <dbReference type="Proteomes" id="UP000607559"/>
    </source>
</evidence>